<dbReference type="OMA" id="CHARSAM"/>
<accession>A0A8J5XBJ7</accession>
<dbReference type="GO" id="GO:0016020">
    <property type="term" value="C:membrane"/>
    <property type="evidence" value="ECO:0007669"/>
    <property type="project" value="UniProtKB-SubCell"/>
</dbReference>
<evidence type="ECO:0000256" key="2">
    <source>
        <dbReference type="ARBA" id="ARBA00022692"/>
    </source>
</evidence>
<evidence type="ECO:0000256" key="4">
    <source>
        <dbReference type="ARBA" id="ARBA00023136"/>
    </source>
</evidence>
<dbReference type="PANTHER" id="PTHR22950">
    <property type="entry name" value="AMINO ACID TRANSPORTER"/>
    <property type="match status" value="1"/>
</dbReference>
<feature type="transmembrane region" description="Helical" evidence="6">
    <location>
        <begin position="182"/>
        <end position="200"/>
    </location>
</feature>
<comment type="subcellular location">
    <subcellularLocation>
        <location evidence="1">Membrane</location>
        <topology evidence="1">Multi-pass membrane protein</topology>
    </subcellularLocation>
</comment>
<protein>
    <recommendedName>
        <fullName evidence="7">Amino acid transporter transmembrane domain-containing protein</fullName>
    </recommendedName>
</protein>
<dbReference type="OrthoDB" id="28208at2759"/>
<comment type="caution">
    <text evidence="8">The sequence shown here is derived from an EMBL/GenBank/DDBJ whole genome shotgun (WGS) entry which is preliminary data.</text>
</comment>
<feature type="transmembrane region" description="Helical" evidence="6">
    <location>
        <begin position="151"/>
        <end position="170"/>
    </location>
</feature>
<feature type="compositionally biased region" description="Basic and acidic residues" evidence="5">
    <location>
        <begin position="17"/>
        <end position="28"/>
    </location>
</feature>
<organism evidence="8 9">
    <name type="scientific">Diacronema lutheri</name>
    <name type="common">Unicellular marine alga</name>
    <name type="synonym">Monochrysis lutheri</name>
    <dbReference type="NCBI Taxonomy" id="2081491"/>
    <lineage>
        <taxon>Eukaryota</taxon>
        <taxon>Haptista</taxon>
        <taxon>Haptophyta</taxon>
        <taxon>Pavlovophyceae</taxon>
        <taxon>Pavlovales</taxon>
        <taxon>Pavlovaceae</taxon>
        <taxon>Diacronema</taxon>
    </lineage>
</organism>
<name>A0A8J5XBJ7_DIALT</name>
<feature type="transmembrane region" description="Helical" evidence="6">
    <location>
        <begin position="227"/>
        <end position="246"/>
    </location>
</feature>
<feature type="transmembrane region" description="Helical" evidence="6">
    <location>
        <begin position="381"/>
        <end position="404"/>
    </location>
</feature>
<keyword evidence="4 6" id="KW-0472">Membrane</keyword>
<feature type="transmembrane region" description="Helical" evidence="6">
    <location>
        <begin position="313"/>
        <end position="334"/>
    </location>
</feature>
<keyword evidence="2 6" id="KW-0812">Transmembrane</keyword>
<feature type="compositionally biased region" description="Acidic residues" evidence="5">
    <location>
        <begin position="7"/>
        <end position="16"/>
    </location>
</feature>
<feature type="transmembrane region" description="Helical" evidence="6">
    <location>
        <begin position="121"/>
        <end position="145"/>
    </location>
</feature>
<evidence type="ECO:0000259" key="7">
    <source>
        <dbReference type="Pfam" id="PF01490"/>
    </source>
</evidence>
<feature type="transmembrane region" description="Helical" evidence="6">
    <location>
        <begin position="425"/>
        <end position="454"/>
    </location>
</feature>
<dbReference type="Proteomes" id="UP000751190">
    <property type="component" value="Unassembled WGS sequence"/>
</dbReference>
<reference evidence="8" key="1">
    <citation type="submission" date="2021-05" db="EMBL/GenBank/DDBJ databases">
        <title>The genome of the haptophyte Pavlova lutheri (Diacronema luteri, Pavlovales) - a model for lipid biosynthesis in eukaryotic algae.</title>
        <authorList>
            <person name="Hulatt C.J."/>
            <person name="Posewitz M.C."/>
        </authorList>
    </citation>
    <scope>NUCLEOTIDE SEQUENCE</scope>
    <source>
        <strain evidence="8">NIVA-4/92</strain>
    </source>
</reference>
<evidence type="ECO:0000256" key="5">
    <source>
        <dbReference type="SAM" id="MobiDB-lite"/>
    </source>
</evidence>
<feature type="region of interest" description="Disordered" evidence="5">
    <location>
        <begin position="1"/>
        <end position="28"/>
    </location>
</feature>
<feature type="transmembrane region" description="Helical" evidence="6">
    <location>
        <begin position="72"/>
        <end position="92"/>
    </location>
</feature>
<proteinExistence type="predicted"/>
<evidence type="ECO:0000313" key="9">
    <source>
        <dbReference type="Proteomes" id="UP000751190"/>
    </source>
</evidence>
<dbReference type="GO" id="GO:0015179">
    <property type="term" value="F:L-amino acid transmembrane transporter activity"/>
    <property type="evidence" value="ECO:0007669"/>
    <property type="project" value="TreeGrafter"/>
</dbReference>
<keyword evidence="9" id="KW-1185">Reference proteome</keyword>
<evidence type="ECO:0000256" key="1">
    <source>
        <dbReference type="ARBA" id="ARBA00004141"/>
    </source>
</evidence>
<dbReference type="EMBL" id="JAGTXO010000020">
    <property type="protein sequence ID" value="KAG8462451.1"/>
    <property type="molecule type" value="Genomic_DNA"/>
</dbReference>
<evidence type="ECO:0000256" key="6">
    <source>
        <dbReference type="SAM" id="Phobius"/>
    </source>
</evidence>
<evidence type="ECO:0000313" key="8">
    <source>
        <dbReference type="EMBL" id="KAG8462451.1"/>
    </source>
</evidence>
<feature type="transmembrane region" description="Helical" evidence="6">
    <location>
        <begin position="355"/>
        <end position="375"/>
    </location>
</feature>
<dbReference type="Pfam" id="PF01490">
    <property type="entry name" value="Aa_trans"/>
    <property type="match status" value="1"/>
</dbReference>
<sequence length="472" mass="48032">MGADAPPADDDDDAGDDESRPLTRARADDGALALAPQRTLSVCSAATTLMKNQVGCSLLSLPSGMGAADGTGFVPALGLCALLAIIAGRTLYMLGDAARATGASDMASLASVTLGARSSALINLLVLMFSLIADIMLICFIVELICSSVPLTRGQALLGVTTTVLTPLALRHDLSGLRFSSCGGMAAVAFTVVVVVLRSLDGSYADGTFRDPACASPALGSALAQPSAMRISWGTFVLFSMLSSAYTAHYNAVRMYAELADPSPGRLAAVCALGVGGAALANALVMTAGYATFGAHAHGLILSDYAPHDRLAQAARAATLLSILALHPLTFTGLRDAVLAALKGSRLGDAAARSRLVWSALSLGMLAAEAGVSLVAPDVGIIVSFLGALLSSLLVYVVPAAIHLARLAQARQQDGDKLAPVARRWAACASTALAWAIGAMGCASALAGTVATYFEMIDGRTPVGCHARSAMI</sequence>
<dbReference type="PANTHER" id="PTHR22950:SF652">
    <property type="entry name" value="TRANSMEMBRANE AMINO ACID TRANSPORTER FAMILY PROTEIN"/>
    <property type="match status" value="1"/>
</dbReference>
<feature type="domain" description="Amino acid transporter transmembrane" evidence="7">
    <location>
        <begin position="39"/>
        <end position="438"/>
    </location>
</feature>
<keyword evidence="3 6" id="KW-1133">Transmembrane helix</keyword>
<evidence type="ECO:0000256" key="3">
    <source>
        <dbReference type="ARBA" id="ARBA00022989"/>
    </source>
</evidence>
<dbReference type="InterPro" id="IPR013057">
    <property type="entry name" value="AA_transpt_TM"/>
</dbReference>
<gene>
    <name evidence="8" type="ORF">KFE25_010276</name>
</gene>
<dbReference type="AlphaFoldDB" id="A0A8J5XBJ7"/>
<feature type="transmembrane region" description="Helical" evidence="6">
    <location>
        <begin position="267"/>
        <end position="293"/>
    </location>
</feature>